<proteinExistence type="predicted"/>
<sequence length="373" mass="38370">MAAEGIRYAAHGLVAAWADHARTSAELLDLVGARGLTVARTVEPVRPDGAALATAVVGSLATGAADASWELAAVAATLSGEARALLALLFADPSLPTVATVLPPPGHGLAGIASTFPPGVAHDYVDAVLTDQPASLGLPVRDAAAAPVTSDGPLVAAVIAVASQFDPALRRDVAEMFLHASSHAIQVHGPYVADEALQARITWRKDPAGRTTPEHVWTVGPDDTVTTEHRVGAVAGRFDSFEALAKPLKALIEGNGGTIAGLHAYLKLVGPQGQARIFVPADVAGLGPDETTGFRGSGARSHDLAQHWTKARDYAMEVGAAPMPIVATDQIATGSDPGAVIIFRKIGTDWIVITCYPTAAPPKNFTRFGGSTP</sequence>
<evidence type="ECO:0000313" key="1">
    <source>
        <dbReference type="EMBL" id="PZF85017.1"/>
    </source>
</evidence>
<keyword evidence="2" id="KW-1185">Reference proteome</keyword>
<organism evidence="1 2">
    <name type="scientific">Jiangella anatolica</name>
    <dbReference type="NCBI Taxonomy" id="2670374"/>
    <lineage>
        <taxon>Bacteria</taxon>
        <taxon>Bacillati</taxon>
        <taxon>Actinomycetota</taxon>
        <taxon>Actinomycetes</taxon>
        <taxon>Jiangellales</taxon>
        <taxon>Jiangellaceae</taxon>
        <taxon>Jiangella</taxon>
    </lineage>
</organism>
<accession>A0A2W2C9W7</accession>
<dbReference type="Proteomes" id="UP000248764">
    <property type="component" value="Unassembled WGS sequence"/>
</dbReference>
<gene>
    <name evidence="1" type="ORF">C1I92_06925</name>
</gene>
<comment type="caution">
    <text evidence="1">The sequence shown here is derived from an EMBL/GenBank/DDBJ whole genome shotgun (WGS) entry which is preliminary data.</text>
</comment>
<dbReference type="RefSeq" id="WP_111253917.1">
    <property type="nucleotide sequence ID" value="NZ_POTW01000011.1"/>
</dbReference>
<protein>
    <submittedName>
        <fullName evidence="1">Uncharacterized protein</fullName>
    </submittedName>
</protein>
<name>A0A2W2C9W7_9ACTN</name>
<reference evidence="1 2" key="1">
    <citation type="submission" date="2018-01" db="EMBL/GenBank/DDBJ databases">
        <title>Draft genome sequence of Jiangella sp. GTF31.</title>
        <authorList>
            <person name="Sahin N."/>
            <person name="Ay H."/>
            <person name="Saygin H."/>
        </authorList>
    </citation>
    <scope>NUCLEOTIDE SEQUENCE [LARGE SCALE GENOMIC DNA]</scope>
    <source>
        <strain evidence="1 2">GTF31</strain>
    </source>
</reference>
<dbReference type="AlphaFoldDB" id="A0A2W2C9W7"/>
<dbReference type="EMBL" id="POTW01000011">
    <property type="protein sequence ID" value="PZF85017.1"/>
    <property type="molecule type" value="Genomic_DNA"/>
</dbReference>
<evidence type="ECO:0000313" key="2">
    <source>
        <dbReference type="Proteomes" id="UP000248764"/>
    </source>
</evidence>